<dbReference type="Proteomes" id="UP000027586">
    <property type="component" value="Unassembled WGS sequence"/>
</dbReference>
<dbReference type="OrthoDB" id="10583352at2759"/>
<dbReference type="VEuPathDB" id="FungiDB:LCOR_06278.1"/>
<gene>
    <name evidence="1" type="ORF">LCOR_06278.1</name>
</gene>
<dbReference type="AlphaFoldDB" id="A0A068RY80"/>
<organism evidence="1 2">
    <name type="scientific">Lichtheimia corymbifera JMRC:FSU:9682</name>
    <dbReference type="NCBI Taxonomy" id="1263082"/>
    <lineage>
        <taxon>Eukaryota</taxon>
        <taxon>Fungi</taxon>
        <taxon>Fungi incertae sedis</taxon>
        <taxon>Mucoromycota</taxon>
        <taxon>Mucoromycotina</taxon>
        <taxon>Mucoromycetes</taxon>
        <taxon>Mucorales</taxon>
        <taxon>Lichtheimiaceae</taxon>
        <taxon>Lichtheimia</taxon>
    </lineage>
</organism>
<sequence>MTHKTSIATNLTDLDATREGYLAQMAEDLAQMADDLAEMERLAEARLRRQQSIDRTDRGDPAALVKFFEDSIRARDARMSQRQAANDSTQHMEK</sequence>
<dbReference type="EMBL" id="CBTN010000027">
    <property type="protein sequence ID" value="CDH55093.1"/>
    <property type="molecule type" value="Genomic_DNA"/>
</dbReference>
<evidence type="ECO:0000313" key="2">
    <source>
        <dbReference type="Proteomes" id="UP000027586"/>
    </source>
</evidence>
<reference evidence="1" key="1">
    <citation type="submission" date="2013-08" db="EMBL/GenBank/DDBJ databases">
        <title>Gene expansion shapes genome architecture in the human pathogen Lichtheimia corymbifera: an evolutionary genomics analysis in the ancient terrestrial Mucorales (Mucoromycotina).</title>
        <authorList>
            <person name="Schwartze V.U."/>
            <person name="Winter S."/>
            <person name="Shelest E."/>
            <person name="Marcet-Houben M."/>
            <person name="Horn F."/>
            <person name="Wehner S."/>
            <person name="Hoffmann K."/>
            <person name="Riege K."/>
            <person name="Sammeth M."/>
            <person name="Nowrousian M."/>
            <person name="Valiante V."/>
            <person name="Linde J."/>
            <person name="Jacobsen I.D."/>
            <person name="Marz M."/>
            <person name="Brakhage A.A."/>
            <person name="Gabaldon T."/>
            <person name="Bocker S."/>
            <person name="Voigt K."/>
        </authorList>
    </citation>
    <scope>NUCLEOTIDE SEQUENCE [LARGE SCALE GENOMIC DNA]</scope>
    <source>
        <strain evidence="1">FSU 9682</strain>
    </source>
</reference>
<evidence type="ECO:0000313" key="1">
    <source>
        <dbReference type="EMBL" id="CDH55093.1"/>
    </source>
</evidence>
<keyword evidence="2" id="KW-1185">Reference proteome</keyword>
<comment type="caution">
    <text evidence="1">The sequence shown here is derived from an EMBL/GenBank/DDBJ whole genome shotgun (WGS) entry which is preliminary data.</text>
</comment>
<accession>A0A068RY80</accession>
<name>A0A068RY80_9FUNG</name>
<protein>
    <submittedName>
        <fullName evidence="1">Uncharacterized protein</fullName>
    </submittedName>
</protein>
<proteinExistence type="predicted"/>